<dbReference type="AlphaFoldDB" id="A0A1G6SF86"/>
<comment type="subunit">
    <text evidence="10">Homodimer.</text>
</comment>
<keyword evidence="6 10" id="KW-0032">Aminotransferase</keyword>
<dbReference type="InterPro" id="IPR001347">
    <property type="entry name" value="SIS_dom"/>
</dbReference>
<evidence type="ECO:0000313" key="14">
    <source>
        <dbReference type="Proteomes" id="UP000198995"/>
    </source>
</evidence>
<keyword evidence="9" id="KW-0315">Glutamine amidotransferase</keyword>
<evidence type="ECO:0000256" key="4">
    <source>
        <dbReference type="ARBA" id="ARBA00016090"/>
    </source>
</evidence>
<dbReference type="SUPFAM" id="SSF53697">
    <property type="entry name" value="SIS domain"/>
    <property type="match status" value="1"/>
</dbReference>
<dbReference type="GO" id="GO:0046349">
    <property type="term" value="P:amino sugar biosynthetic process"/>
    <property type="evidence" value="ECO:0007669"/>
    <property type="project" value="UniProtKB-ARBA"/>
</dbReference>
<reference evidence="13 14" key="1">
    <citation type="submission" date="2016-10" db="EMBL/GenBank/DDBJ databases">
        <authorList>
            <person name="de Groot N.N."/>
        </authorList>
    </citation>
    <scope>NUCLEOTIDE SEQUENCE [LARGE SCALE GENOMIC DNA]</scope>
    <source>
        <strain evidence="13 14">DSM 20475</strain>
    </source>
</reference>
<dbReference type="EC" id="2.6.1.16" evidence="3 10"/>
<evidence type="ECO:0000256" key="2">
    <source>
        <dbReference type="ARBA" id="ARBA00004496"/>
    </source>
</evidence>
<dbReference type="OrthoDB" id="106547at2"/>
<dbReference type="GO" id="GO:0005975">
    <property type="term" value="P:carbohydrate metabolic process"/>
    <property type="evidence" value="ECO:0007669"/>
    <property type="project" value="UniProtKB-UniRule"/>
</dbReference>
<keyword evidence="14" id="KW-1185">Reference proteome</keyword>
<evidence type="ECO:0000259" key="12">
    <source>
        <dbReference type="PROSITE" id="PS51464"/>
    </source>
</evidence>
<feature type="active site" description="For Fru-6P isomerization activity" evidence="10">
    <location>
        <position position="603"/>
    </location>
</feature>
<evidence type="ECO:0000256" key="3">
    <source>
        <dbReference type="ARBA" id="ARBA00012916"/>
    </source>
</evidence>
<dbReference type="InterPro" id="IPR029055">
    <property type="entry name" value="Ntn_hydrolases_N"/>
</dbReference>
<gene>
    <name evidence="10" type="primary">glmS</name>
    <name evidence="13" type="ORF">SAMN04489866_101300</name>
</gene>
<dbReference type="Proteomes" id="UP000198995">
    <property type="component" value="Unassembled WGS sequence"/>
</dbReference>
<dbReference type="InterPro" id="IPR035490">
    <property type="entry name" value="GlmS/FrlB_SIS"/>
</dbReference>
<dbReference type="PANTHER" id="PTHR10937">
    <property type="entry name" value="GLUCOSAMINE--FRUCTOSE-6-PHOSPHATE AMINOTRANSFERASE, ISOMERIZING"/>
    <property type="match status" value="1"/>
</dbReference>
<dbReference type="FunFam" id="3.40.50.10490:FF:000002">
    <property type="entry name" value="Glutamine--fructose-6-phosphate aminotransferase [isomerizing]"/>
    <property type="match status" value="1"/>
</dbReference>
<dbReference type="FunFam" id="3.40.50.10490:FF:000001">
    <property type="entry name" value="Glutamine--fructose-6-phosphate aminotransferase [isomerizing]"/>
    <property type="match status" value="1"/>
</dbReference>
<dbReference type="EMBL" id="FNAF01000001">
    <property type="protein sequence ID" value="SDD14836.1"/>
    <property type="molecule type" value="Genomic_DNA"/>
</dbReference>
<dbReference type="Gene3D" id="3.60.20.10">
    <property type="entry name" value="Glutamine Phosphoribosylpyrophosphate, subunit 1, domain 1"/>
    <property type="match status" value="1"/>
</dbReference>
<keyword evidence="5 10" id="KW-0963">Cytoplasm</keyword>
<sequence length="608" mass="66864">MCGIVGYIGHDGAQDVVVDGLHSLEYRGYDSSGIAGVMNGVMHVVKEPGKLSALEAALAAEPIVSDMAIGHTRWATHGRPTRDNAHPHQSADGKIALVHNGIIENYEALKDRYLKGETFKSDTDSEVIAHLIAHFYKGNLTEAVRQALAEVRGSYALAIICADEPETMVVCRMNSPLVLGIGDGEMMVASGVPALLKHTRDCIYLENGDIATLTGTEYTILDADGKPCTREKVHIEWEEQSAEKEGYAHYMLKEIHEQPETFRRVMTGRIGQDAVTFKEFTLTAEQIRNWHHVDIIACGTAYHSGLVGKDLLEMTLQIPVNVEVASEFRYRNPMLDEHSLVILISQSGETADTLEALREAKKRGATTIAITNVVGSAISREADQVLYLWAGPEISVASTKAYTAMLIALYLLAFYLGDKAGRFQMSAHQDLLRALEKLPEQAERLLTDDKKAEVQALSRTLVDTEHLFYIGRGADWAVAQEGALKIKEISYIHAEAYAAGELKHGTLALVTEDTPFVAIALQEKTFEKTMSNVNEIKARNGRILCLLKENHAPISDDLDQRFLIPACLDLMSPILAAIPLQLLAYYTADARGCDIDQPRNLAKSVTVE</sequence>
<dbReference type="InterPro" id="IPR017932">
    <property type="entry name" value="GATase_2_dom"/>
</dbReference>
<dbReference type="GO" id="GO:0006002">
    <property type="term" value="P:fructose 6-phosphate metabolic process"/>
    <property type="evidence" value="ECO:0007669"/>
    <property type="project" value="TreeGrafter"/>
</dbReference>
<feature type="active site" description="Nucleophile; for GATase activity" evidence="10">
    <location>
        <position position="2"/>
    </location>
</feature>
<dbReference type="Gene3D" id="3.40.50.10490">
    <property type="entry name" value="Glucose-6-phosphate isomerase like protein, domain 1"/>
    <property type="match status" value="2"/>
</dbReference>
<dbReference type="SUPFAM" id="SSF56235">
    <property type="entry name" value="N-terminal nucleophile aminohydrolases (Ntn hydrolases)"/>
    <property type="match status" value="1"/>
</dbReference>
<dbReference type="GO" id="GO:0006487">
    <property type="term" value="P:protein N-linked glycosylation"/>
    <property type="evidence" value="ECO:0007669"/>
    <property type="project" value="TreeGrafter"/>
</dbReference>
<comment type="subcellular location">
    <subcellularLocation>
        <location evidence="2 10">Cytoplasm</location>
    </subcellularLocation>
</comment>
<evidence type="ECO:0000256" key="5">
    <source>
        <dbReference type="ARBA" id="ARBA00022490"/>
    </source>
</evidence>
<dbReference type="CDD" id="cd05008">
    <property type="entry name" value="SIS_GlmS_GlmD_1"/>
    <property type="match status" value="1"/>
</dbReference>
<dbReference type="InterPro" id="IPR035466">
    <property type="entry name" value="GlmS/AgaS_SIS"/>
</dbReference>
<evidence type="ECO:0000256" key="7">
    <source>
        <dbReference type="ARBA" id="ARBA00022679"/>
    </source>
</evidence>
<evidence type="ECO:0000256" key="9">
    <source>
        <dbReference type="ARBA" id="ARBA00022962"/>
    </source>
</evidence>
<evidence type="ECO:0000259" key="11">
    <source>
        <dbReference type="PROSITE" id="PS51278"/>
    </source>
</evidence>
<feature type="domain" description="SIS" evidence="12">
    <location>
        <begin position="457"/>
        <end position="598"/>
    </location>
</feature>
<accession>A0A1G6SF86</accession>
<dbReference type="GO" id="GO:0005829">
    <property type="term" value="C:cytosol"/>
    <property type="evidence" value="ECO:0007669"/>
    <property type="project" value="TreeGrafter"/>
</dbReference>
<feature type="domain" description="Glutamine amidotransferase type-2" evidence="11">
    <location>
        <begin position="2"/>
        <end position="216"/>
    </location>
</feature>
<keyword evidence="7 10" id="KW-0808">Transferase</keyword>
<dbReference type="GO" id="GO:0004360">
    <property type="term" value="F:glutamine-fructose-6-phosphate transaminase (isomerizing) activity"/>
    <property type="evidence" value="ECO:0007669"/>
    <property type="project" value="UniProtKB-UniRule"/>
</dbReference>
<dbReference type="CDD" id="cd05009">
    <property type="entry name" value="SIS_GlmS_GlmD_2"/>
    <property type="match status" value="1"/>
</dbReference>
<protein>
    <recommendedName>
        <fullName evidence="4 10">Glutamine--fructose-6-phosphate aminotransferase [isomerizing]</fullName>
        <ecNumber evidence="3 10">2.6.1.16</ecNumber>
    </recommendedName>
    <alternativeName>
        <fullName evidence="10">D-fructose-6-phosphate amidotransferase</fullName>
    </alternativeName>
    <alternativeName>
        <fullName evidence="10">GFAT</fullName>
    </alternativeName>
    <alternativeName>
        <fullName evidence="10">Glucosamine-6-phosphate synthase</fullName>
    </alternativeName>
    <alternativeName>
        <fullName evidence="10">Hexosephosphate aminotransferase</fullName>
    </alternativeName>
    <alternativeName>
        <fullName evidence="10">L-glutamine--D-fructose-6-phosphate amidotransferase</fullName>
    </alternativeName>
</protein>
<dbReference type="GO" id="GO:0097367">
    <property type="term" value="F:carbohydrate derivative binding"/>
    <property type="evidence" value="ECO:0007669"/>
    <property type="project" value="InterPro"/>
</dbReference>
<evidence type="ECO:0000256" key="10">
    <source>
        <dbReference type="HAMAP-Rule" id="MF_00164"/>
    </source>
</evidence>
<organism evidence="13 14">
    <name type="scientific">Peptococcus niger</name>
    <dbReference type="NCBI Taxonomy" id="2741"/>
    <lineage>
        <taxon>Bacteria</taxon>
        <taxon>Bacillati</taxon>
        <taxon>Bacillota</taxon>
        <taxon>Clostridia</taxon>
        <taxon>Eubacteriales</taxon>
        <taxon>Peptococcaceae</taxon>
        <taxon>Peptococcus</taxon>
    </lineage>
</organism>
<dbReference type="Pfam" id="PF01380">
    <property type="entry name" value="SIS"/>
    <property type="match status" value="2"/>
</dbReference>
<dbReference type="FunFam" id="3.60.20.10:FF:000006">
    <property type="entry name" value="Glutamine--fructose-6-phosphate aminotransferase [isomerizing]"/>
    <property type="match status" value="1"/>
</dbReference>
<dbReference type="InterPro" id="IPR047084">
    <property type="entry name" value="GFAT_N"/>
</dbReference>
<dbReference type="NCBIfam" id="TIGR01135">
    <property type="entry name" value="glmS"/>
    <property type="match status" value="1"/>
</dbReference>
<evidence type="ECO:0000256" key="1">
    <source>
        <dbReference type="ARBA" id="ARBA00001031"/>
    </source>
</evidence>
<evidence type="ECO:0000256" key="6">
    <source>
        <dbReference type="ARBA" id="ARBA00022576"/>
    </source>
</evidence>
<dbReference type="Pfam" id="PF13522">
    <property type="entry name" value="GATase_6"/>
    <property type="match status" value="1"/>
</dbReference>
<dbReference type="STRING" id="2741.SAMN04489866_101300"/>
<name>A0A1G6SF86_PEPNI</name>
<comment type="function">
    <text evidence="10">Catalyzes the first step in hexosamine metabolism, converting fructose-6P into glucosamine-6P using glutamine as a nitrogen source.</text>
</comment>
<dbReference type="RefSeq" id="WP_091790976.1">
    <property type="nucleotide sequence ID" value="NZ_FNAF01000001.1"/>
</dbReference>
<evidence type="ECO:0000256" key="8">
    <source>
        <dbReference type="ARBA" id="ARBA00022737"/>
    </source>
</evidence>
<proteinExistence type="inferred from homology"/>
<feature type="initiator methionine" description="Removed" evidence="10">
    <location>
        <position position="1"/>
    </location>
</feature>
<dbReference type="CDD" id="cd00714">
    <property type="entry name" value="GFAT"/>
    <property type="match status" value="1"/>
</dbReference>
<dbReference type="HAMAP" id="MF_00164">
    <property type="entry name" value="GlmS"/>
    <property type="match status" value="1"/>
</dbReference>
<dbReference type="InterPro" id="IPR046348">
    <property type="entry name" value="SIS_dom_sf"/>
</dbReference>
<feature type="domain" description="SIS" evidence="12">
    <location>
        <begin position="283"/>
        <end position="422"/>
    </location>
</feature>
<dbReference type="PROSITE" id="PS51464">
    <property type="entry name" value="SIS"/>
    <property type="match status" value="2"/>
</dbReference>
<dbReference type="NCBIfam" id="NF001484">
    <property type="entry name" value="PRK00331.1"/>
    <property type="match status" value="1"/>
</dbReference>
<dbReference type="PANTHER" id="PTHR10937:SF0">
    <property type="entry name" value="GLUTAMINE--FRUCTOSE-6-PHOSPHATE TRANSAMINASE (ISOMERIZING)"/>
    <property type="match status" value="1"/>
</dbReference>
<keyword evidence="8" id="KW-0677">Repeat</keyword>
<dbReference type="PROSITE" id="PS51278">
    <property type="entry name" value="GATASE_TYPE_2"/>
    <property type="match status" value="1"/>
</dbReference>
<comment type="catalytic activity">
    <reaction evidence="1 10">
        <text>D-fructose 6-phosphate + L-glutamine = D-glucosamine 6-phosphate + L-glutamate</text>
        <dbReference type="Rhea" id="RHEA:13237"/>
        <dbReference type="ChEBI" id="CHEBI:29985"/>
        <dbReference type="ChEBI" id="CHEBI:58359"/>
        <dbReference type="ChEBI" id="CHEBI:58725"/>
        <dbReference type="ChEBI" id="CHEBI:61527"/>
        <dbReference type="EC" id="2.6.1.16"/>
    </reaction>
</comment>
<evidence type="ECO:0000313" key="13">
    <source>
        <dbReference type="EMBL" id="SDD14836.1"/>
    </source>
</evidence>
<dbReference type="InterPro" id="IPR005855">
    <property type="entry name" value="GFAT"/>
</dbReference>
<dbReference type="GO" id="GO:0006047">
    <property type="term" value="P:UDP-N-acetylglucosamine metabolic process"/>
    <property type="evidence" value="ECO:0007669"/>
    <property type="project" value="TreeGrafter"/>
</dbReference>